<proteinExistence type="predicted"/>
<gene>
    <name evidence="3" type="ORF">RB653_000132</name>
</gene>
<feature type="region of interest" description="Disordered" evidence="1">
    <location>
        <begin position="131"/>
        <end position="160"/>
    </location>
</feature>
<keyword evidence="2" id="KW-1133">Transmembrane helix</keyword>
<organism evidence="3 4">
    <name type="scientific">Dictyostelium firmibasis</name>
    <dbReference type="NCBI Taxonomy" id="79012"/>
    <lineage>
        <taxon>Eukaryota</taxon>
        <taxon>Amoebozoa</taxon>
        <taxon>Evosea</taxon>
        <taxon>Eumycetozoa</taxon>
        <taxon>Dictyostelia</taxon>
        <taxon>Dictyosteliales</taxon>
        <taxon>Dictyosteliaceae</taxon>
        <taxon>Dictyostelium</taxon>
    </lineage>
</organism>
<evidence type="ECO:0000256" key="1">
    <source>
        <dbReference type="SAM" id="MobiDB-lite"/>
    </source>
</evidence>
<feature type="compositionally biased region" description="Low complexity" evidence="1">
    <location>
        <begin position="373"/>
        <end position="390"/>
    </location>
</feature>
<reference evidence="3 4" key="1">
    <citation type="submission" date="2023-11" db="EMBL/GenBank/DDBJ databases">
        <title>Dfirmibasis_genome.</title>
        <authorList>
            <person name="Edelbroek B."/>
            <person name="Kjellin J."/>
            <person name="Jerlstrom-Hultqvist J."/>
            <person name="Soderbom F."/>
        </authorList>
    </citation>
    <scope>NUCLEOTIDE SEQUENCE [LARGE SCALE GENOMIC DNA]</scope>
    <source>
        <strain evidence="3 4">TNS-C-14</strain>
    </source>
</reference>
<keyword evidence="2" id="KW-0812">Transmembrane</keyword>
<protein>
    <submittedName>
        <fullName evidence="3">Uncharacterized protein</fullName>
    </submittedName>
</protein>
<name>A0AAN7TUN6_9MYCE</name>
<evidence type="ECO:0000313" key="4">
    <source>
        <dbReference type="Proteomes" id="UP001344447"/>
    </source>
</evidence>
<sequence>MMISLRSSLAQQQQDQYLKIDVFNDEQCNPSGVYSSQWVKLNYCNGQYVYRFVPNLGESSTTASTASTTGSAITNPLTTSNTLSSVDITSIVTQAVTLGMTGTGGLTNTGLLSIGALNVDNLVDATASQADSTTTSSPLSSSVSGGSTTPTTSTSASNTNVASTSLQSSSILTNSGILSLGGTTISAVTELVTSIISSSLTNIGTTGNSGGATTSVQGSMGNVVQYYCLSASGCLTQCVSLKTFPIGVCTKNRLDNVVFSVVNGTSDMIIKIDNTTNPGSNNGYCQSFTSPSACVSANIESTQYMNDHCGKGIKVNCTSSVYNSYTCVDANCLQCSKINSYQLNQCNLINSTSGVIFKSLLKVPITEKPTPLPSSSSDHTTSSNDTNPSHHSSDSTKSFYGNYFLNSFTTIILYFFIILI</sequence>
<comment type="caution">
    <text evidence="3">The sequence shown here is derived from an EMBL/GenBank/DDBJ whole genome shotgun (WGS) entry which is preliminary data.</text>
</comment>
<keyword evidence="2" id="KW-0472">Membrane</keyword>
<feature type="region of interest" description="Disordered" evidence="1">
    <location>
        <begin position="368"/>
        <end position="395"/>
    </location>
</feature>
<evidence type="ECO:0000313" key="3">
    <source>
        <dbReference type="EMBL" id="KAK5580119.1"/>
    </source>
</evidence>
<feature type="transmembrane region" description="Helical" evidence="2">
    <location>
        <begin position="399"/>
        <end position="419"/>
    </location>
</feature>
<dbReference type="AlphaFoldDB" id="A0AAN7TUN6"/>
<accession>A0AAN7TUN6</accession>
<dbReference type="Proteomes" id="UP001344447">
    <property type="component" value="Unassembled WGS sequence"/>
</dbReference>
<dbReference type="EMBL" id="JAVFKY010000002">
    <property type="protein sequence ID" value="KAK5580119.1"/>
    <property type="molecule type" value="Genomic_DNA"/>
</dbReference>
<evidence type="ECO:0000256" key="2">
    <source>
        <dbReference type="SAM" id="Phobius"/>
    </source>
</evidence>
<keyword evidence="4" id="KW-1185">Reference proteome</keyword>